<evidence type="ECO:0000256" key="1">
    <source>
        <dbReference type="SAM" id="Phobius"/>
    </source>
</evidence>
<protein>
    <recommendedName>
        <fullName evidence="2">Acyltransferase 3 domain-containing protein</fullName>
    </recommendedName>
</protein>
<dbReference type="AlphaFoldDB" id="T5K465"/>
<keyword evidence="1" id="KW-0812">Transmembrane</keyword>
<keyword evidence="1" id="KW-1133">Transmembrane helix</keyword>
<feature type="transmembrane region" description="Helical" evidence="1">
    <location>
        <begin position="26"/>
        <end position="47"/>
    </location>
</feature>
<organism evidence="3 4">
    <name type="scientific">Microbacterium maritypicum MF109</name>
    <dbReference type="NCBI Taxonomy" id="1333857"/>
    <lineage>
        <taxon>Bacteria</taxon>
        <taxon>Bacillati</taxon>
        <taxon>Actinomycetota</taxon>
        <taxon>Actinomycetes</taxon>
        <taxon>Micrococcales</taxon>
        <taxon>Microbacteriaceae</taxon>
        <taxon>Microbacterium</taxon>
    </lineage>
</organism>
<comment type="caution">
    <text evidence="3">The sequence shown here is derived from an EMBL/GenBank/DDBJ whole genome shotgun (WGS) entry which is preliminary data.</text>
</comment>
<feature type="transmembrane region" description="Helical" evidence="1">
    <location>
        <begin position="110"/>
        <end position="133"/>
    </location>
</feature>
<dbReference type="RefSeq" id="WP_021200750.1">
    <property type="nucleotide sequence ID" value="NZ_ATAO01000206.1"/>
</dbReference>
<dbReference type="EMBL" id="ATAO01000206">
    <property type="protein sequence ID" value="EQM74661.1"/>
    <property type="molecule type" value="Genomic_DNA"/>
</dbReference>
<dbReference type="Pfam" id="PF01757">
    <property type="entry name" value="Acyl_transf_3"/>
    <property type="match status" value="1"/>
</dbReference>
<feature type="domain" description="Acyltransferase 3" evidence="2">
    <location>
        <begin position="22"/>
        <end position="364"/>
    </location>
</feature>
<feature type="transmembrane region" description="Helical" evidence="1">
    <location>
        <begin position="177"/>
        <end position="194"/>
    </location>
</feature>
<feature type="transmembrane region" description="Helical" evidence="1">
    <location>
        <begin position="316"/>
        <end position="335"/>
    </location>
</feature>
<sequence length="441" mass="46601">MAIVQAPRAVSTTAPPRASRDTGIDFLRALCVLGVVLLHAIMVGVTVTDSGPVFANASDGTGWIAPLSWFLQVMPLFFVIGGFSGLLAYRRMHQRGGTAIGFVAGRVHRLLRPAIFTIAVIALALALLTVFGVPADLIATAGFRYGQPLWFLGVFLLCQALLPLLASAHERAPLRTIGALVLASITVDVLRTATGIDGLGFLNLAFVWMTLQQLGFFLADGSIDRLARRVRATAGITALLLLVATFAFGIYSPDLIANINPPTAALLLVGVAHTSLLSLHRERLERFSRRPRVAAFTAFVTVRTMTIYLWHMPVLLLMAGVTAVYALVAGASLPALDSAGWWAGRPLWLATALALTALVAVAFTRFESQPAPSATTSMHRIVIGTLSGLVGIVLLLVLGTSVSTALIAIALIGAALRLSSLSASQRPTQRARVAVNAPVPA</sequence>
<keyword evidence="1" id="KW-0472">Membrane</keyword>
<evidence type="ECO:0000313" key="3">
    <source>
        <dbReference type="EMBL" id="EQM74661.1"/>
    </source>
</evidence>
<dbReference type="InterPro" id="IPR002656">
    <property type="entry name" value="Acyl_transf_3_dom"/>
</dbReference>
<evidence type="ECO:0000259" key="2">
    <source>
        <dbReference type="Pfam" id="PF01757"/>
    </source>
</evidence>
<accession>T5K465</accession>
<dbReference type="PATRIC" id="fig|1333857.3.peg.2815"/>
<dbReference type="Proteomes" id="UP000016033">
    <property type="component" value="Unassembled WGS sequence"/>
</dbReference>
<feature type="transmembrane region" description="Helical" evidence="1">
    <location>
        <begin position="230"/>
        <end position="251"/>
    </location>
</feature>
<proteinExistence type="predicted"/>
<reference evidence="3 4" key="1">
    <citation type="journal article" date="2013" name="Genome Announc.">
        <title>Whole-genome sequences of five oyster-associated bacteria show potential for crude oil hydrocarbon degradation.</title>
        <authorList>
            <person name="Chauhan A."/>
            <person name="Green S."/>
            <person name="Pathak A."/>
            <person name="Thomas J."/>
            <person name="Venkatramanan R."/>
        </authorList>
    </citation>
    <scope>NUCLEOTIDE SEQUENCE [LARGE SCALE GENOMIC DNA]</scope>
    <source>
        <strain evidence="3 4">MF109</strain>
    </source>
</reference>
<feature type="transmembrane region" description="Helical" evidence="1">
    <location>
        <begin position="386"/>
        <end position="416"/>
    </location>
</feature>
<dbReference type="GO" id="GO:0016747">
    <property type="term" value="F:acyltransferase activity, transferring groups other than amino-acyl groups"/>
    <property type="evidence" value="ECO:0007669"/>
    <property type="project" value="InterPro"/>
</dbReference>
<evidence type="ECO:0000313" key="4">
    <source>
        <dbReference type="Proteomes" id="UP000016033"/>
    </source>
</evidence>
<name>T5K465_MICMQ</name>
<feature type="transmembrane region" description="Helical" evidence="1">
    <location>
        <begin position="347"/>
        <end position="366"/>
    </location>
</feature>
<feature type="transmembrane region" description="Helical" evidence="1">
    <location>
        <begin position="145"/>
        <end position="165"/>
    </location>
</feature>
<feature type="transmembrane region" description="Helical" evidence="1">
    <location>
        <begin position="67"/>
        <end position="89"/>
    </location>
</feature>
<feature type="transmembrane region" description="Helical" evidence="1">
    <location>
        <begin position="200"/>
        <end position="218"/>
    </location>
</feature>
<gene>
    <name evidence="3" type="ORF">L687_04165</name>
</gene>
<feature type="transmembrane region" description="Helical" evidence="1">
    <location>
        <begin position="263"/>
        <end position="280"/>
    </location>
</feature>